<organism evidence="3 4">
    <name type="scientific">Stylonychia lemnae</name>
    <name type="common">Ciliate</name>
    <dbReference type="NCBI Taxonomy" id="5949"/>
    <lineage>
        <taxon>Eukaryota</taxon>
        <taxon>Sar</taxon>
        <taxon>Alveolata</taxon>
        <taxon>Ciliophora</taxon>
        <taxon>Intramacronucleata</taxon>
        <taxon>Spirotrichea</taxon>
        <taxon>Stichotrichia</taxon>
        <taxon>Sporadotrichida</taxon>
        <taxon>Oxytrichidae</taxon>
        <taxon>Stylonychinae</taxon>
        <taxon>Stylonychia</taxon>
    </lineage>
</organism>
<keyword evidence="4" id="KW-1185">Reference proteome</keyword>
<dbReference type="EMBL" id="CCKQ01017209">
    <property type="protein sequence ID" value="CDW89077.1"/>
    <property type="molecule type" value="Genomic_DNA"/>
</dbReference>
<feature type="domain" description="Jacalin-type lectin" evidence="2">
    <location>
        <begin position="1"/>
        <end position="78"/>
    </location>
</feature>
<dbReference type="InterPro" id="IPR036404">
    <property type="entry name" value="Jacalin-like_lectin_dom_sf"/>
</dbReference>
<accession>A0A078B6Z6</accession>
<evidence type="ECO:0000256" key="1">
    <source>
        <dbReference type="SAM" id="MobiDB-lite"/>
    </source>
</evidence>
<dbReference type="InParanoid" id="A0A078B6Z6"/>
<dbReference type="PROSITE" id="PS51752">
    <property type="entry name" value="JACALIN_LECTIN"/>
    <property type="match status" value="1"/>
</dbReference>
<protein>
    <recommendedName>
        <fullName evidence="2">Jacalin-type lectin domain-containing protein</fullName>
    </recommendedName>
</protein>
<name>A0A078B6Z6_STYLE</name>
<feature type="compositionally biased region" description="Basic and acidic residues" evidence="1">
    <location>
        <begin position="104"/>
        <end position="113"/>
    </location>
</feature>
<dbReference type="AlphaFoldDB" id="A0A078B6Z6"/>
<proteinExistence type="predicted"/>
<evidence type="ECO:0000313" key="3">
    <source>
        <dbReference type="EMBL" id="CDW89077.1"/>
    </source>
</evidence>
<dbReference type="Gene3D" id="2.100.10.30">
    <property type="entry name" value="Jacalin-like lectin domain"/>
    <property type="match status" value="1"/>
</dbReference>
<dbReference type="OrthoDB" id="322021at2759"/>
<dbReference type="InterPro" id="IPR001229">
    <property type="entry name" value="Jacalin-like_lectin_dom"/>
</dbReference>
<evidence type="ECO:0000259" key="2">
    <source>
        <dbReference type="PROSITE" id="PS51752"/>
    </source>
</evidence>
<evidence type="ECO:0000313" key="4">
    <source>
        <dbReference type="Proteomes" id="UP000039865"/>
    </source>
</evidence>
<sequence length="113" mass="13036">MFLEEFEHIEFVISSYSQRGLHALTFKTNTGRAIACEGSAGKGSHQRELNLREHNKAIIGFRGLYSTHMLDFYIYISLRLDIISEQNNSDGSPQRRSSRRRSIPSREEESIDE</sequence>
<gene>
    <name evidence="3" type="primary">Contig14483.g15433</name>
    <name evidence="3" type="ORF">STYLEM_18206</name>
</gene>
<feature type="region of interest" description="Disordered" evidence="1">
    <location>
        <begin position="86"/>
        <end position="113"/>
    </location>
</feature>
<dbReference type="Proteomes" id="UP000039865">
    <property type="component" value="Unassembled WGS sequence"/>
</dbReference>
<dbReference type="SUPFAM" id="SSF51101">
    <property type="entry name" value="Mannose-binding lectins"/>
    <property type="match status" value="1"/>
</dbReference>
<reference evidence="3 4" key="1">
    <citation type="submission" date="2014-06" db="EMBL/GenBank/DDBJ databases">
        <authorList>
            <person name="Swart Estienne"/>
        </authorList>
    </citation>
    <scope>NUCLEOTIDE SEQUENCE [LARGE SCALE GENOMIC DNA]</scope>
    <source>
        <strain evidence="3 4">130c</strain>
    </source>
</reference>